<keyword evidence="1" id="KW-1133">Transmembrane helix</keyword>
<feature type="transmembrane region" description="Helical" evidence="1">
    <location>
        <begin position="37"/>
        <end position="54"/>
    </location>
</feature>
<evidence type="ECO:0000259" key="2">
    <source>
        <dbReference type="Pfam" id="PF06580"/>
    </source>
</evidence>
<protein>
    <submittedName>
        <fullName evidence="3">Histidine kinase</fullName>
    </submittedName>
</protein>
<dbReference type="Pfam" id="PF06580">
    <property type="entry name" value="His_kinase"/>
    <property type="match status" value="1"/>
</dbReference>
<keyword evidence="1" id="KW-0812">Transmembrane</keyword>
<dbReference type="Gene3D" id="3.30.565.10">
    <property type="entry name" value="Histidine kinase-like ATPase, C-terminal domain"/>
    <property type="match status" value="1"/>
</dbReference>
<dbReference type="PANTHER" id="PTHR34220">
    <property type="entry name" value="SENSOR HISTIDINE KINASE YPDA"/>
    <property type="match status" value="1"/>
</dbReference>
<organism evidence="3 4">
    <name type="scientific">Pukyongia salina</name>
    <dbReference type="NCBI Taxonomy" id="2094025"/>
    <lineage>
        <taxon>Bacteria</taxon>
        <taxon>Pseudomonadati</taxon>
        <taxon>Bacteroidota</taxon>
        <taxon>Flavobacteriia</taxon>
        <taxon>Flavobacteriales</taxon>
        <taxon>Flavobacteriaceae</taxon>
        <taxon>Pukyongia</taxon>
    </lineage>
</organism>
<keyword evidence="4" id="KW-1185">Reference proteome</keyword>
<dbReference type="OrthoDB" id="9809908at2"/>
<dbReference type="InterPro" id="IPR010559">
    <property type="entry name" value="Sig_transdc_His_kin_internal"/>
</dbReference>
<reference evidence="3 4" key="1">
    <citation type="submission" date="2018-02" db="EMBL/GenBank/DDBJ databases">
        <title>Genomic analysis of the strain RR4-38 isolated from a seawater recirculating aquaculture system.</title>
        <authorList>
            <person name="Kim Y.-S."/>
            <person name="Jang Y.H."/>
            <person name="Kim K.-H."/>
        </authorList>
    </citation>
    <scope>NUCLEOTIDE SEQUENCE [LARGE SCALE GENOMIC DNA]</scope>
    <source>
        <strain evidence="3 4">RR4-38</strain>
    </source>
</reference>
<evidence type="ECO:0000256" key="1">
    <source>
        <dbReference type="SAM" id="Phobius"/>
    </source>
</evidence>
<dbReference type="GO" id="GO:0016020">
    <property type="term" value="C:membrane"/>
    <property type="evidence" value="ECO:0007669"/>
    <property type="project" value="InterPro"/>
</dbReference>
<dbReference type="PANTHER" id="PTHR34220:SF7">
    <property type="entry name" value="SENSOR HISTIDINE KINASE YPDA"/>
    <property type="match status" value="1"/>
</dbReference>
<dbReference type="RefSeq" id="WP_105216815.1">
    <property type="nucleotide sequence ID" value="NZ_CP027062.1"/>
</dbReference>
<feature type="domain" description="Signal transduction histidine kinase internal region" evidence="2">
    <location>
        <begin position="149"/>
        <end position="225"/>
    </location>
</feature>
<dbReference type="Proteomes" id="UP000238442">
    <property type="component" value="Chromosome"/>
</dbReference>
<dbReference type="EMBL" id="CP027062">
    <property type="protein sequence ID" value="AVI51575.1"/>
    <property type="molecule type" value="Genomic_DNA"/>
</dbReference>
<sequence>MRYINRYILQVIFWIGIWCLLWILVDTNFRFIRDHALAFGMQLILIFGLIAYAVPQFLFQKKFLQFFIITISGILLSALISSQFGPSPKLGPPPGTEVRPGSVRIPSRFLIHLLVMSISSVAAILIETIIYARNKEQLATIAKAELMESELKLLKMQINPHFLFNALNNIYSLSVTDSNKTQESINTLSKMLRYVIYDCEQAEVPLNKELDYIRNYISLFNLKSSREFDITFHQDIANNNTTVAPMLFIPFVENALKHSSIEKGKGNFVRISLVQKGETIEFTLENSLPSNKNKKDAVGGIGLPNVRKRLELLYPERHELKIIKQDTFKVLLKLTQG</sequence>
<dbReference type="AlphaFoldDB" id="A0A2S0HY79"/>
<dbReference type="KEGG" id="aue:C5O00_10535"/>
<feature type="transmembrane region" description="Helical" evidence="1">
    <location>
        <begin position="66"/>
        <end position="85"/>
    </location>
</feature>
<gene>
    <name evidence="3" type="ORF">C5O00_10535</name>
</gene>
<feature type="transmembrane region" description="Helical" evidence="1">
    <location>
        <begin position="105"/>
        <end position="126"/>
    </location>
</feature>
<evidence type="ECO:0000313" key="4">
    <source>
        <dbReference type="Proteomes" id="UP000238442"/>
    </source>
</evidence>
<keyword evidence="3" id="KW-0418">Kinase</keyword>
<proteinExistence type="predicted"/>
<accession>A0A2S0HY79</accession>
<name>A0A2S0HY79_9FLAO</name>
<dbReference type="InterPro" id="IPR036890">
    <property type="entry name" value="HATPase_C_sf"/>
</dbReference>
<evidence type="ECO:0000313" key="3">
    <source>
        <dbReference type="EMBL" id="AVI51575.1"/>
    </source>
</evidence>
<keyword evidence="3" id="KW-0808">Transferase</keyword>
<dbReference type="GO" id="GO:0000155">
    <property type="term" value="F:phosphorelay sensor kinase activity"/>
    <property type="evidence" value="ECO:0007669"/>
    <property type="project" value="InterPro"/>
</dbReference>
<feature type="transmembrane region" description="Helical" evidence="1">
    <location>
        <begin position="7"/>
        <end position="25"/>
    </location>
</feature>
<dbReference type="InterPro" id="IPR050640">
    <property type="entry name" value="Bact_2-comp_sensor_kinase"/>
</dbReference>
<keyword evidence="1" id="KW-0472">Membrane</keyword>